<protein>
    <submittedName>
        <fullName evidence="1">Uncharacterized protein</fullName>
    </submittedName>
</protein>
<evidence type="ECO:0000313" key="1">
    <source>
        <dbReference type="EMBL" id="JAH28007.1"/>
    </source>
</evidence>
<accession>A0A0E9RGS7</accession>
<proteinExistence type="predicted"/>
<reference evidence="1" key="2">
    <citation type="journal article" date="2015" name="Fish Shellfish Immunol.">
        <title>Early steps in the European eel (Anguilla anguilla)-Vibrio vulnificus interaction in the gills: Role of the RtxA13 toxin.</title>
        <authorList>
            <person name="Callol A."/>
            <person name="Pajuelo D."/>
            <person name="Ebbesson L."/>
            <person name="Teles M."/>
            <person name="MacKenzie S."/>
            <person name="Amaro C."/>
        </authorList>
    </citation>
    <scope>NUCLEOTIDE SEQUENCE</scope>
</reference>
<sequence>MKVTPELSWAYYITFISLSQLARSFYMKGQQTVRAVVFFFCFIQTWRK</sequence>
<reference evidence="1" key="1">
    <citation type="submission" date="2014-11" db="EMBL/GenBank/DDBJ databases">
        <authorList>
            <person name="Amaro Gonzalez C."/>
        </authorList>
    </citation>
    <scope>NUCLEOTIDE SEQUENCE</scope>
</reference>
<dbReference type="AlphaFoldDB" id="A0A0E9RGS7"/>
<dbReference type="EMBL" id="GBXM01080570">
    <property type="protein sequence ID" value="JAH28007.1"/>
    <property type="molecule type" value="Transcribed_RNA"/>
</dbReference>
<organism evidence="1">
    <name type="scientific">Anguilla anguilla</name>
    <name type="common">European freshwater eel</name>
    <name type="synonym">Muraena anguilla</name>
    <dbReference type="NCBI Taxonomy" id="7936"/>
    <lineage>
        <taxon>Eukaryota</taxon>
        <taxon>Metazoa</taxon>
        <taxon>Chordata</taxon>
        <taxon>Craniata</taxon>
        <taxon>Vertebrata</taxon>
        <taxon>Euteleostomi</taxon>
        <taxon>Actinopterygii</taxon>
        <taxon>Neopterygii</taxon>
        <taxon>Teleostei</taxon>
        <taxon>Anguilliformes</taxon>
        <taxon>Anguillidae</taxon>
        <taxon>Anguilla</taxon>
    </lineage>
</organism>
<name>A0A0E9RGS7_ANGAN</name>